<dbReference type="AlphaFoldDB" id="X1Q6S4"/>
<gene>
    <name evidence="1" type="ORF">S12H4_01902</name>
</gene>
<evidence type="ECO:0000313" key="1">
    <source>
        <dbReference type="EMBL" id="GAI64212.1"/>
    </source>
</evidence>
<sequence length="104" mass="11495">MKWMIPDLGGVIKVMETVSFIQFIEEEAIQSAALGVFLALKAKSHRGAVLGVNLLKDELIPHAKILNETVGTLAPYSKGCFADFIKAQETNLEIYEDILFAKNK</sequence>
<dbReference type="EMBL" id="BARW01000417">
    <property type="protein sequence ID" value="GAI64212.1"/>
    <property type="molecule type" value="Genomic_DNA"/>
</dbReference>
<reference evidence="1" key="1">
    <citation type="journal article" date="2014" name="Front. Microbiol.">
        <title>High frequency of phylogenetically diverse reductive dehalogenase-homologous genes in deep subseafloor sedimentary metagenomes.</title>
        <authorList>
            <person name="Kawai M."/>
            <person name="Futagami T."/>
            <person name="Toyoda A."/>
            <person name="Takaki Y."/>
            <person name="Nishi S."/>
            <person name="Hori S."/>
            <person name="Arai W."/>
            <person name="Tsubouchi T."/>
            <person name="Morono Y."/>
            <person name="Uchiyama I."/>
            <person name="Ito T."/>
            <person name="Fujiyama A."/>
            <person name="Inagaki F."/>
            <person name="Takami H."/>
        </authorList>
    </citation>
    <scope>NUCLEOTIDE SEQUENCE</scope>
    <source>
        <strain evidence="1">Expedition CK06-06</strain>
    </source>
</reference>
<proteinExistence type="predicted"/>
<comment type="caution">
    <text evidence="1">The sequence shown here is derived from an EMBL/GenBank/DDBJ whole genome shotgun (WGS) entry which is preliminary data.</text>
</comment>
<protein>
    <submittedName>
        <fullName evidence="1">Uncharacterized protein</fullName>
    </submittedName>
</protein>
<name>X1Q6S4_9ZZZZ</name>
<organism evidence="1">
    <name type="scientific">marine sediment metagenome</name>
    <dbReference type="NCBI Taxonomy" id="412755"/>
    <lineage>
        <taxon>unclassified sequences</taxon>
        <taxon>metagenomes</taxon>
        <taxon>ecological metagenomes</taxon>
    </lineage>
</organism>
<accession>X1Q6S4</accession>